<feature type="domain" description="VOC" evidence="1">
    <location>
        <begin position="151"/>
        <end position="267"/>
    </location>
</feature>
<dbReference type="InterPro" id="IPR029058">
    <property type="entry name" value="AB_hydrolase_fold"/>
</dbReference>
<dbReference type="InterPro" id="IPR004360">
    <property type="entry name" value="Glyas_Fos-R_dOase_dom"/>
</dbReference>
<evidence type="ECO:0000259" key="1">
    <source>
        <dbReference type="PROSITE" id="PS51819"/>
    </source>
</evidence>
<name>A0A4D7B1T3_9HYPH</name>
<dbReference type="KEGG" id="pstg:E8M01_22475"/>
<dbReference type="OrthoDB" id="9785698at2"/>
<reference evidence="2 3" key="1">
    <citation type="submission" date="2019-04" db="EMBL/GenBank/DDBJ databases">
        <title>Phreatobacter aquaticus sp. nov.</title>
        <authorList>
            <person name="Choi A."/>
        </authorList>
    </citation>
    <scope>NUCLEOTIDE SEQUENCE [LARGE SCALE GENOMIC DNA]</scope>
    <source>
        <strain evidence="2 3">KCTC 52518</strain>
    </source>
</reference>
<dbReference type="PROSITE" id="PS51819">
    <property type="entry name" value="VOC"/>
    <property type="match status" value="2"/>
</dbReference>
<dbReference type="GO" id="GO:0051213">
    <property type="term" value="F:dioxygenase activity"/>
    <property type="evidence" value="ECO:0007669"/>
    <property type="project" value="UniProtKB-KW"/>
</dbReference>
<dbReference type="PANTHER" id="PTHR36110">
    <property type="entry name" value="RING-CLEAVING DIOXYGENASE MHQE-RELATED"/>
    <property type="match status" value="1"/>
</dbReference>
<dbReference type="SUPFAM" id="SSF53474">
    <property type="entry name" value="alpha/beta-Hydrolases"/>
    <property type="match status" value="1"/>
</dbReference>
<dbReference type="AlphaFoldDB" id="A0A4D7B1T3"/>
<accession>A0A4D7B1T3</accession>
<dbReference type="Proteomes" id="UP000298781">
    <property type="component" value="Chromosome"/>
</dbReference>
<dbReference type="EMBL" id="CP039690">
    <property type="protein sequence ID" value="QCI66761.1"/>
    <property type="molecule type" value="Genomic_DNA"/>
</dbReference>
<proteinExistence type="predicted"/>
<dbReference type="PANTHER" id="PTHR36110:SF2">
    <property type="entry name" value="RING-CLEAVING DIOXYGENASE MHQE-RELATED"/>
    <property type="match status" value="1"/>
</dbReference>
<evidence type="ECO:0000313" key="3">
    <source>
        <dbReference type="Proteomes" id="UP000298781"/>
    </source>
</evidence>
<dbReference type="Gene3D" id="3.40.50.1820">
    <property type="entry name" value="alpha/beta hydrolase"/>
    <property type="match status" value="1"/>
</dbReference>
<dbReference type="SUPFAM" id="SSF54593">
    <property type="entry name" value="Glyoxalase/Bleomycin resistance protein/Dihydroxybiphenyl dioxygenase"/>
    <property type="match status" value="1"/>
</dbReference>
<feature type="domain" description="VOC" evidence="1">
    <location>
        <begin position="4"/>
        <end position="129"/>
    </location>
</feature>
<sequence>MSAGLHHVTLITGRAQANVDFYAGFLGLRLVKRTGGFEDATQLHLFYGDAEGTPGSLVTFLVWEDGAPGRVGLGQFAELALAIPSASIGFWLTRAMGQGVKVAGPTREFGEPVLRLTDPDGATIKLVGVDALEAAAPLASQAVPAEHAVRRLRGATILSDQADETQAFLAAHLGYRETARQDGLIRLASPAGDTLDLRDATGFWPGAGGPGTIDHLAFRTADLDSLRQALRLLQDEGRETSPVKDRRYFTSVYWREPGGALCERATDGPGMAVDEATDHLGETLFVPSETAEAVKLQLPDIALPGEPRERRIDLAFVHRLKRPADPDGSTIVVLHGTGGNETDLMPLAHRIAPRATLLGFRGRSTEDGSLRWFRRFGPDAFDQSDIVAEATAFAATLPEALAFHGLDPGTTTVLGYSNGANFAAATMLLHPGVIRSAVLLRAVQVLEAPPAADLTGARILTVTGNADPFARDADGFDDLLRSTGAVVERRRLAAGHELTAWDVQVVQDWLAGPAAR</sequence>
<gene>
    <name evidence="2" type="ORF">E8M01_22475</name>
</gene>
<keyword evidence="2" id="KW-0223">Dioxygenase</keyword>
<dbReference type="InterPro" id="IPR052537">
    <property type="entry name" value="Extradiol_RC_dioxygenase"/>
</dbReference>
<keyword evidence="2" id="KW-0560">Oxidoreductase</keyword>
<dbReference type="InterPro" id="IPR037523">
    <property type="entry name" value="VOC_core"/>
</dbReference>
<dbReference type="RefSeq" id="WP_136962200.1">
    <property type="nucleotide sequence ID" value="NZ_CP039690.1"/>
</dbReference>
<dbReference type="Pfam" id="PF00903">
    <property type="entry name" value="Glyoxalase"/>
    <property type="match status" value="1"/>
</dbReference>
<dbReference type="InterPro" id="IPR029068">
    <property type="entry name" value="Glyas_Bleomycin-R_OHBP_Dase"/>
</dbReference>
<keyword evidence="3" id="KW-1185">Reference proteome</keyword>
<organism evidence="2 3">
    <name type="scientific">Phreatobacter stygius</name>
    <dbReference type="NCBI Taxonomy" id="1940610"/>
    <lineage>
        <taxon>Bacteria</taxon>
        <taxon>Pseudomonadati</taxon>
        <taxon>Pseudomonadota</taxon>
        <taxon>Alphaproteobacteria</taxon>
        <taxon>Hyphomicrobiales</taxon>
        <taxon>Phreatobacteraceae</taxon>
        <taxon>Phreatobacter</taxon>
    </lineage>
</organism>
<protein>
    <submittedName>
        <fullName evidence="2">Ring-cleaving dioxygenase</fullName>
    </submittedName>
</protein>
<dbReference type="Gene3D" id="3.10.180.10">
    <property type="entry name" value="2,3-Dihydroxybiphenyl 1,2-Dioxygenase, domain 1"/>
    <property type="match status" value="2"/>
</dbReference>
<evidence type="ECO:0000313" key="2">
    <source>
        <dbReference type="EMBL" id="QCI66761.1"/>
    </source>
</evidence>